<dbReference type="PATRIC" id="fig|1441730.3.peg.3636"/>
<dbReference type="GO" id="GO:0050661">
    <property type="term" value="F:NADP binding"/>
    <property type="evidence" value="ECO:0007669"/>
    <property type="project" value="InterPro"/>
</dbReference>
<dbReference type="Proteomes" id="UP000053060">
    <property type="component" value="Unassembled WGS sequence"/>
</dbReference>
<gene>
    <name evidence="7" type="ORF">Z045_17425</name>
</gene>
<dbReference type="Gene3D" id="3.50.50.60">
    <property type="entry name" value="FAD/NAD(P)-binding domain"/>
    <property type="match status" value="1"/>
</dbReference>
<comment type="caution">
    <text evidence="7">The sequence shown here is derived from an EMBL/GenBank/DDBJ whole genome shotgun (WGS) entry which is preliminary data.</text>
</comment>
<evidence type="ECO:0000256" key="6">
    <source>
        <dbReference type="ARBA" id="ARBA00023002"/>
    </source>
</evidence>
<dbReference type="GO" id="GO:0004499">
    <property type="term" value="F:N,N-dimethylaniline monooxygenase activity"/>
    <property type="evidence" value="ECO:0007669"/>
    <property type="project" value="InterPro"/>
</dbReference>
<dbReference type="InterPro" id="IPR020946">
    <property type="entry name" value="Flavin_mOase-like"/>
</dbReference>
<comment type="similarity">
    <text evidence="2">Belongs to the FAD-binding monooxygenase family.</text>
</comment>
<keyword evidence="7" id="KW-0503">Monooxygenase</keyword>
<evidence type="ECO:0000313" key="8">
    <source>
        <dbReference type="Proteomes" id="UP000053060"/>
    </source>
</evidence>
<reference evidence="8" key="1">
    <citation type="submission" date="2015-01" db="EMBL/GenBank/DDBJ databases">
        <title>Draft genome sequence of Rhodococcus pyridinivorans strain KG-16, a hydrocarbon-degrading bacterium.</title>
        <authorList>
            <person name="Aggarwal R.K."/>
            <person name="Dawar C."/>
        </authorList>
    </citation>
    <scope>NUCLEOTIDE SEQUENCE [LARGE SCALE GENOMIC DNA]</scope>
    <source>
        <strain evidence="8">KG-16</strain>
    </source>
</reference>
<dbReference type="AlphaFoldDB" id="A0A0V9UIB0"/>
<evidence type="ECO:0000256" key="1">
    <source>
        <dbReference type="ARBA" id="ARBA00009183"/>
    </source>
</evidence>
<evidence type="ECO:0000256" key="5">
    <source>
        <dbReference type="ARBA" id="ARBA00022857"/>
    </source>
</evidence>
<keyword evidence="6" id="KW-0560">Oxidoreductase</keyword>
<sequence>METEQKYALIGAGPSGLAGARALSRHGIDFVGFESHSTVGGLWDITNPVSTVYESAHLISSKTTTEFAEFPMPPQTPDYPGHAALARYFRDYADVFDLREHYRFDTTVTRVEPDGDRWRVTATGRDGTATTELYRGVVVANGTLATPNRPQIPGEFHGEILHTSAYKDPTIFRGKRVLIVGAGNSGCDIAVDAVHHARSVDLSVRRGYHFVPKYLFGRPADTLTRGRPLPAPIKQRLDALVLRQFTGDPTRFGLPAPDHRLYESHPVVNSLILHHLGHGDVQVRPDIERYDGAEVRFRDGSAAGYDMIVHATGYVLDYPFLDRDLLDWRGHAPDLLLNMISRRFANLFVLGMVESSGLGWQGRYEQAELVVAAIGLADTDPAAAARWRAALAASPPDLTGGYRYLKLGRMAYYVNKDAYRAALREQTRAVREATGSSTGAGMR</sequence>
<dbReference type="InterPro" id="IPR036188">
    <property type="entry name" value="FAD/NAD-bd_sf"/>
</dbReference>
<keyword evidence="5" id="KW-0521">NADP</keyword>
<organism evidence="7 8">
    <name type="scientific">Rhodococcus pyridinivorans KG-16</name>
    <dbReference type="NCBI Taxonomy" id="1441730"/>
    <lineage>
        <taxon>Bacteria</taxon>
        <taxon>Bacillati</taxon>
        <taxon>Actinomycetota</taxon>
        <taxon>Actinomycetes</taxon>
        <taxon>Mycobacteriales</taxon>
        <taxon>Nocardiaceae</taxon>
        <taxon>Rhodococcus</taxon>
    </lineage>
</organism>
<keyword evidence="3" id="KW-0285">Flavoprotein</keyword>
<dbReference type="PIRSF" id="PIRSF000332">
    <property type="entry name" value="FMO"/>
    <property type="match status" value="1"/>
</dbReference>
<reference evidence="7 8" key="2">
    <citation type="journal article" date="2016" name="Genome Announc.">
        <title>Draft Genome Sequence of a Versatile Hydrocarbon-Degrading Bacterium, Rhodococcus pyridinivorans Strain KG-16, Collected from Oil Fields in India.</title>
        <authorList>
            <person name="Aggarwal R.K."/>
            <person name="Dawar C."/>
            <person name="Phanindranath R."/>
            <person name="Mutnuri L."/>
            <person name="Dayal A.M."/>
        </authorList>
    </citation>
    <scope>NUCLEOTIDE SEQUENCE [LARGE SCALE GENOMIC DNA]</scope>
    <source>
        <strain evidence="7 8">KG-16</strain>
    </source>
</reference>
<dbReference type="InterPro" id="IPR050346">
    <property type="entry name" value="FMO-like"/>
</dbReference>
<proteinExistence type="inferred from homology"/>
<dbReference type="Pfam" id="PF00743">
    <property type="entry name" value="FMO-like"/>
    <property type="match status" value="1"/>
</dbReference>
<name>A0A0V9UIB0_9NOCA</name>
<keyword evidence="4" id="KW-0274">FAD</keyword>
<dbReference type="GO" id="GO:0050660">
    <property type="term" value="F:flavin adenine dinucleotide binding"/>
    <property type="evidence" value="ECO:0007669"/>
    <property type="project" value="InterPro"/>
</dbReference>
<dbReference type="SUPFAM" id="SSF51905">
    <property type="entry name" value="FAD/NAD(P)-binding domain"/>
    <property type="match status" value="2"/>
</dbReference>
<comment type="similarity">
    <text evidence="1">Belongs to the FMO family.</text>
</comment>
<protein>
    <submittedName>
        <fullName evidence="7">Monooxygenase</fullName>
    </submittedName>
</protein>
<dbReference type="RefSeq" id="WP_060652950.1">
    <property type="nucleotide sequence ID" value="NZ_AZXY01000008.1"/>
</dbReference>
<evidence type="ECO:0000256" key="3">
    <source>
        <dbReference type="ARBA" id="ARBA00022630"/>
    </source>
</evidence>
<dbReference type="EMBL" id="AZXY01000008">
    <property type="protein sequence ID" value="KSZ57725.1"/>
    <property type="molecule type" value="Genomic_DNA"/>
</dbReference>
<accession>A0A0V9UIB0</accession>
<evidence type="ECO:0000256" key="4">
    <source>
        <dbReference type="ARBA" id="ARBA00022827"/>
    </source>
</evidence>
<evidence type="ECO:0000256" key="2">
    <source>
        <dbReference type="ARBA" id="ARBA00010139"/>
    </source>
</evidence>
<dbReference type="PRINTS" id="PR00370">
    <property type="entry name" value="FMOXYGENASE"/>
</dbReference>
<evidence type="ECO:0000313" key="7">
    <source>
        <dbReference type="EMBL" id="KSZ57725.1"/>
    </source>
</evidence>
<dbReference type="InterPro" id="IPR000960">
    <property type="entry name" value="Flavin_mOase"/>
</dbReference>
<dbReference type="PANTHER" id="PTHR23023">
    <property type="entry name" value="DIMETHYLANILINE MONOOXYGENASE"/>
    <property type="match status" value="1"/>
</dbReference>